<dbReference type="RefSeq" id="WP_120104491.1">
    <property type="nucleotide sequence ID" value="NZ_CP028884.1"/>
</dbReference>
<accession>A0A386PLU0</accession>
<organism evidence="2 3">
    <name type="scientific">Borrelia turcica IST7</name>
    <dbReference type="NCBI Taxonomy" id="1104446"/>
    <lineage>
        <taxon>Bacteria</taxon>
        <taxon>Pseudomonadati</taxon>
        <taxon>Spirochaetota</taxon>
        <taxon>Spirochaetia</taxon>
        <taxon>Spirochaetales</taxon>
        <taxon>Borreliaceae</taxon>
        <taxon>Borrelia</taxon>
    </lineage>
</organism>
<evidence type="ECO:0000313" key="3">
    <source>
        <dbReference type="Proteomes" id="UP000275571"/>
    </source>
</evidence>
<proteinExistence type="predicted"/>
<keyword evidence="3" id="KW-1185">Reference proteome</keyword>
<evidence type="ECO:0000313" key="2">
    <source>
        <dbReference type="EMBL" id="AYE36571.1"/>
    </source>
</evidence>
<dbReference type="PROSITE" id="PS51707">
    <property type="entry name" value="CYTH"/>
    <property type="match status" value="1"/>
</dbReference>
<dbReference type="SUPFAM" id="SSF55154">
    <property type="entry name" value="CYTH-like phosphatases"/>
    <property type="match status" value="1"/>
</dbReference>
<dbReference type="KEGG" id="btur:DB313_03785"/>
<dbReference type="EMBL" id="CP028884">
    <property type="protein sequence ID" value="AYE36571.1"/>
    <property type="molecule type" value="Genomic_DNA"/>
</dbReference>
<dbReference type="Proteomes" id="UP000275571">
    <property type="component" value="Chromosome"/>
</dbReference>
<name>A0A386PLU0_9SPIR</name>
<dbReference type="PANTHER" id="PTHR21028:SF2">
    <property type="entry name" value="CYTH DOMAIN-CONTAINING PROTEIN"/>
    <property type="match status" value="1"/>
</dbReference>
<dbReference type="InterPro" id="IPR008173">
    <property type="entry name" value="Adenylyl_cyclase_CyaB"/>
</dbReference>
<dbReference type="AlphaFoldDB" id="A0A386PLU0"/>
<dbReference type="Gene3D" id="2.40.320.10">
    <property type="entry name" value="Hypothetical Protein Pfu-838710-001"/>
    <property type="match status" value="1"/>
</dbReference>
<dbReference type="Pfam" id="PF01928">
    <property type="entry name" value="CYTH"/>
    <property type="match status" value="1"/>
</dbReference>
<dbReference type="InterPro" id="IPR033469">
    <property type="entry name" value="CYTH-like_dom_sf"/>
</dbReference>
<reference evidence="2 3" key="1">
    <citation type="journal article" date="2018" name="Infect. Genet. Evol.">
        <title>Genome-wide analysis of Borrelia turcica and 'Candidatus Borrelia tachyglossi' shows relapsing fever-like genomes with unique genomic links to Lyme disease Borrelia.</title>
        <authorList>
            <person name="Gofton A.W."/>
            <person name="Margos G."/>
            <person name="Fingerle V."/>
            <person name="Hepner S."/>
            <person name="Loh S.M."/>
            <person name="Ryan U."/>
            <person name="Irwin P."/>
            <person name="Oskam C.L."/>
        </authorList>
    </citation>
    <scope>NUCLEOTIDE SEQUENCE [LARGE SCALE GENOMIC DNA]</scope>
    <source>
        <strain evidence="2 3">IST7</strain>
    </source>
</reference>
<gene>
    <name evidence="2" type="primary">cyaB</name>
    <name evidence="2" type="ORF">DB313_03785</name>
</gene>
<dbReference type="InterPro" id="IPR023577">
    <property type="entry name" value="CYTH_domain"/>
</dbReference>
<evidence type="ECO:0000259" key="1">
    <source>
        <dbReference type="PROSITE" id="PS51707"/>
    </source>
</evidence>
<dbReference type="PANTHER" id="PTHR21028">
    <property type="entry name" value="SI:CH211-156B7.4"/>
    <property type="match status" value="1"/>
</dbReference>
<dbReference type="OrthoDB" id="350539at2"/>
<protein>
    <submittedName>
        <fullName evidence="2">Class IV adenylate cyclase</fullName>
    </submittedName>
</protein>
<sequence length="173" mass="20810">MLEIESKAFIPKNEIKRILKLANQKFKFIKEELKDDVYYCNTKKTIRIRKFDTSTEIVTFKTKNLDSDIEVNKEIEFRVDNINNFVLLLEEMDFKILYKKTKKSLIYKKENLTIEINEIKNLGFFLEVEKIIKDKSELALAKTEIYEIIEYFQLKNNIEKKSYFELLSNQLKI</sequence>
<feature type="domain" description="CYTH" evidence="1">
    <location>
        <begin position="1"/>
        <end position="169"/>
    </location>
</feature>
<dbReference type="SMART" id="SM01118">
    <property type="entry name" value="CYTH"/>
    <property type="match status" value="1"/>
</dbReference>
<dbReference type="NCBIfam" id="TIGR00318">
    <property type="entry name" value="cyaB"/>
    <property type="match status" value="1"/>
</dbReference>